<keyword evidence="3" id="KW-0548">Nucleotidyltransferase</keyword>
<dbReference type="EC" id="2.7.7.65" evidence="3"/>
<name>A0ABW6KD54_9BACI</name>
<dbReference type="Proteomes" id="UP001601059">
    <property type="component" value="Unassembled WGS sequence"/>
</dbReference>
<dbReference type="RefSeq" id="WP_389361648.1">
    <property type="nucleotide sequence ID" value="NZ_JBIACK010000006.1"/>
</dbReference>
<feature type="transmembrane region" description="Helical" evidence="1">
    <location>
        <begin position="87"/>
        <end position="103"/>
    </location>
</feature>
<evidence type="ECO:0000259" key="2">
    <source>
        <dbReference type="PROSITE" id="PS50887"/>
    </source>
</evidence>
<dbReference type="Pfam" id="PF00990">
    <property type="entry name" value="GGDEF"/>
    <property type="match status" value="1"/>
</dbReference>
<dbReference type="EMBL" id="JBIACK010000006">
    <property type="protein sequence ID" value="MFE8701679.1"/>
    <property type="molecule type" value="Genomic_DNA"/>
</dbReference>
<keyword evidence="1" id="KW-0812">Transmembrane</keyword>
<dbReference type="SUPFAM" id="SSF55073">
    <property type="entry name" value="Nucleotide cyclase"/>
    <property type="match status" value="1"/>
</dbReference>
<keyword evidence="4" id="KW-1185">Reference proteome</keyword>
<organism evidence="3 4">
    <name type="scientific">Cytobacillus spartinae</name>
    <dbReference type="NCBI Taxonomy" id="3299023"/>
    <lineage>
        <taxon>Bacteria</taxon>
        <taxon>Bacillati</taxon>
        <taxon>Bacillota</taxon>
        <taxon>Bacilli</taxon>
        <taxon>Bacillales</taxon>
        <taxon>Bacillaceae</taxon>
        <taxon>Cytobacillus</taxon>
    </lineage>
</organism>
<feature type="transmembrane region" description="Helical" evidence="1">
    <location>
        <begin position="108"/>
        <end position="125"/>
    </location>
</feature>
<dbReference type="InterPro" id="IPR043128">
    <property type="entry name" value="Rev_trsase/Diguanyl_cyclase"/>
</dbReference>
<comment type="caution">
    <text evidence="3">The sequence shown here is derived from an EMBL/GenBank/DDBJ whole genome shotgun (WGS) entry which is preliminary data.</text>
</comment>
<protein>
    <submittedName>
        <fullName evidence="3">GGDEF domain-containing protein</fullName>
        <ecNumber evidence="3">2.7.7.65</ecNumber>
    </submittedName>
</protein>
<evidence type="ECO:0000313" key="3">
    <source>
        <dbReference type="EMBL" id="MFE8701679.1"/>
    </source>
</evidence>
<dbReference type="SMART" id="SM00267">
    <property type="entry name" value="GGDEF"/>
    <property type="match status" value="1"/>
</dbReference>
<feature type="transmembrane region" description="Helical" evidence="1">
    <location>
        <begin position="12"/>
        <end position="32"/>
    </location>
</feature>
<dbReference type="InterPro" id="IPR029787">
    <property type="entry name" value="Nucleotide_cyclase"/>
</dbReference>
<feature type="transmembrane region" description="Helical" evidence="1">
    <location>
        <begin position="64"/>
        <end position="81"/>
    </location>
</feature>
<reference evidence="3 4" key="1">
    <citation type="submission" date="2024-08" db="EMBL/GenBank/DDBJ databases">
        <title>Two novel Cytobacillus novel species.</title>
        <authorList>
            <person name="Liu G."/>
        </authorList>
    </citation>
    <scope>NUCLEOTIDE SEQUENCE [LARGE SCALE GENOMIC DNA]</scope>
    <source>
        <strain evidence="3 4">FJAT-54145</strain>
    </source>
</reference>
<feature type="transmembrane region" description="Helical" evidence="1">
    <location>
        <begin position="38"/>
        <end position="57"/>
    </location>
</feature>
<dbReference type="NCBIfam" id="TIGR00254">
    <property type="entry name" value="GGDEF"/>
    <property type="match status" value="1"/>
</dbReference>
<keyword evidence="3" id="KW-0808">Transferase</keyword>
<dbReference type="PROSITE" id="PS50887">
    <property type="entry name" value="GGDEF"/>
    <property type="match status" value="1"/>
</dbReference>
<sequence length="322" mass="37532">MFFRDSIHKKNVLLFRVIIIFYIIQVAINIIGEGPSSVFPMFLLFTTFGGIVFLLIRREFFPKVTMYFMVTSIYLYFFFLLNDSPYLVNYFFMWLGLPLSTIYQNIRVIILAGSLSLLLTAYTYVHFQEEIFPNVIYEDFIYLLLFGIFLTAFFITNVKMISRLQAKINHLAFHDHLTGVANRYSLERKFEDLLDTNIKSLAVLFIDLNAFKQINDKYGHKTGDEVLQKAVLRIRNKLTYSQLLCRLGGDEFVILIDNFSDQQIRTLIKEIENALEAAIQINEHSIQVSASIGMSYTTKRSEMNLQRMIDQADTAMYLIKHA</sequence>
<dbReference type="PANTHER" id="PTHR46663">
    <property type="entry name" value="DIGUANYLATE CYCLASE DGCT-RELATED"/>
    <property type="match status" value="1"/>
</dbReference>
<keyword evidence="1" id="KW-0472">Membrane</keyword>
<evidence type="ECO:0000256" key="1">
    <source>
        <dbReference type="SAM" id="Phobius"/>
    </source>
</evidence>
<proteinExistence type="predicted"/>
<evidence type="ECO:0000313" key="4">
    <source>
        <dbReference type="Proteomes" id="UP001601059"/>
    </source>
</evidence>
<dbReference type="InterPro" id="IPR000160">
    <property type="entry name" value="GGDEF_dom"/>
</dbReference>
<dbReference type="CDD" id="cd01949">
    <property type="entry name" value="GGDEF"/>
    <property type="match status" value="1"/>
</dbReference>
<dbReference type="InterPro" id="IPR052163">
    <property type="entry name" value="DGC-Regulatory_Protein"/>
</dbReference>
<feature type="domain" description="GGDEF" evidence="2">
    <location>
        <begin position="199"/>
        <end position="322"/>
    </location>
</feature>
<dbReference type="PANTHER" id="PTHR46663:SF2">
    <property type="entry name" value="GGDEF DOMAIN-CONTAINING PROTEIN"/>
    <property type="match status" value="1"/>
</dbReference>
<gene>
    <name evidence="3" type="ORF">ACFYKX_13830</name>
</gene>
<accession>A0ABW6KD54</accession>
<keyword evidence="1" id="KW-1133">Transmembrane helix</keyword>
<feature type="transmembrane region" description="Helical" evidence="1">
    <location>
        <begin position="140"/>
        <end position="158"/>
    </location>
</feature>
<dbReference type="GO" id="GO:0052621">
    <property type="term" value="F:diguanylate cyclase activity"/>
    <property type="evidence" value="ECO:0007669"/>
    <property type="project" value="UniProtKB-EC"/>
</dbReference>
<dbReference type="Gene3D" id="3.30.70.270">
    <property type="match status" value="1"/>
</dbReference>